<comment type="similarity">
    <text evidence="1">Belongs to the LysR transcriptional regulatory family.</text>
</comment>
<dbReference type="GO" id="GO:0043565">
    <property type="term" value="F:sequence-specific DNA binding"/>
    <property type="evidence" value="ECO:0007669"/>
    <property type="project" value="TreeGrafter"/>
</dbReference>
<dbReference type="Gene3D" id="3.40.190.290">
    <property type="match status" value="1"/>
</dbReference>
<dbReference type="InterPro" id="IPR005119">
    <property type="entry name" value="LysR_subst-bd"/>
</dbReference>
<evidence type="ECO:0000256" key="3">
    <source>
        <dbReference type="ARBA" id="ARBA00023125"/>
    </source>
</evidence>
<dbReference type="PANTHER" id="PTHR30537">
    <property type="entry name" value="HTH-TYPE TRANSCRIPTIONAL REGULATOR"/>
    <property type="match status" value="1"/>
</dbReference>
<dbReference type="InterPro" id="IPR058163">
    <property type="entry name" value="LysR-type_TF_proteobact-type"/>
</dbReference>
<dbReference type="InterPro" id="IPR036390">
    <property type="entry name" value="WH_DNA-bd_sf"/>
</dbReference>
<evidence type="ECO:0000259" key="5">
    <source>
        <dbReference type="PROSITE" id="PS50931"/>
    </source>
</evidence>
<keyword evidence="3" id="KW-0238">DNA-binding</keyword>
<sequence length="296" mass="32279">MNAPQLQWETQRAFLAVLRTGSLSGAARLLGIAQATARRRIEALEQSVGVSLFIRSPSGLLPTETARELIGHVEAMALAANAFNRAASADVAQTGGTVRLTAGKLLGVEILPPMLRRLRQQHPQLALELNVSNRLQTLSQQEADVAVRIRRPTEASVVARKVGDLHVGLYAMPELLAEQGVPETPEDLRRFSLIGPDRNAGEIEFLRERGFDCSAEHTAIRTDDHLAQWAALRAGLGIGVCSRQLAERHGLVRVLPGDLDFTVDVWIGMHQDMRRVQRVSAVFDGLGADLQAFLEG</sequence>
<organism evidence="6 7">
    <name type="scientific">Pseudomonas syringae</name>
    <dbReference type="NCBI Taxonomy" id="317"/>
    <lineage>
        <taxon>Bacteria</taxon>
        <taxon>Pseudomonadati</taxon>
        <taxon>Pseudomonadota</taxon>
        <taxon>Gammaproteobacteria</taxon>
        <taxon>Pseudomonadales</taxon>
        <taxon>Pseudomonadaceae</taxon>
        <taxon>Pseudomonas</taxon>
    </lineage>
</organism>
<evidence type="ECO:0000256" key="2">
    <source>
        <dbReference type="ARBA" id="ARBA00023015"/>
    </source>
</evidence>
<dbReference type="Pfam" id="PF00126">
    <property type="entry name" value="HTH_1"/>
    <property type="match status" value="1"/>
</dbReference>
<evidence type="ECO:0000313" key="6">
    <source>
        <dbReference type="EMBL" id="AZV26635.1"/>
    </source>
</evidence>
<dbReference type="SUPFAM" id="SSF46785">
    <property type="entry name" value="Winged helix' DNA-binding domain"/>
    <property type="match status" value="1"/>
</dbReference>
<dbReference type="SUPFAM" id="SSF53850">
    <property type="entry name" value="Periplasmic binding protein-like II"/>
    <property type="match status" value="1"/>
</dbReference>
<dbReference type="AlphaFoldDB" id="A0A3T0JT48"/>
<dbReference type="PROSITE" id="PS50931">
    <property type="entry name" value="HTH_LYSR"/>
    <property type="match status" value="1"/>
</dbReference>
<keyword evidence="4" id="KW-0804">Transcription</keyword>
<dbReference type="PANTHER" id="PTHR30537:SF3">
    <property type="entry name" value="TRANSCRIPTIONAL REGULATORY PROTEIN"/>
    <property type="match status" value="1"/>
</dbReference>
<dbReference type="Proteomes" id="UP000282760">
    <property type="component" value="Chromosome"/>
</dbReference>
<keyword evidence="2" id="KW-0805">Transcription regulation</keyword>
<evidence type="ECO:0000313" key="7">
    <source>
        <dbReference type="Proteomes" id="UP000282760"/>
    </source>
</evidence>
<dbReference type="Gene3D" id="1.10.10.10">
    <property type="entry name" value="Winged helix-like DNA-binding domain superfamily/Winged helix DNA-binding domain"/>
    <property type="match status" value="1"/>
</dbReference>
<name>A0A3T0JT48_PSESX</name>
<proteinExistence type="inferred from homology"/>
<evidence type="ECO:0000256" key="4">
    <source>
        <dbReference type="ARBA" id="ARBA00023163"/>
    </source>
</evidence>
<dbReference type="InterPro" id="IPR036388">
    <property type="entry name" value="WH-like_DNA-bd_sf"/>
</dbReference>
<accession>A0A3T0JT48</accession>
<evidence type="ECO:0000256" key="1">
    <source>
        <dbReference type="ARBA" id="ARBA00009437"/>
    </source>
</evidence>
<feature type="domain" description="HTH lysR-type" evidence="5">
    <location>
        <begin position="1"/>
        <end position="63"/>
    </location>
</feature>
<gene>
    <name evidence="6" type="ORF">CT157_11620</name>
</gene>
<protein>
    <submittedName>
        <fullName evidence="6">LysR family transcriptional regulator</fullName>
    </submittedName>
</protein>
<reference evidence="6 7" key="1">
    <citation type="submission" date="2017-11" db="EMBL/GenBank/DDBJ databases">
        <title>Effect of PGPRs.</title>
        <authorList>
            <person name="Oliva R."/>
            <person name="Nong J."/>
            <person name="Roman V."/>
        </authorList>
    </citation>
    <scope>NUCLEOTIDE SEQUENCE [LARGE SCALE GENOMIC DNA]</scope>
    <source>
        <strain evidence="6">Inb918</strain>
    </source>
</reference>
<dbReference type="InterPro" id="IPR000847">
    <property type="entry name" value="LysR_HTH_N"/>
</dbReference>
<dbReference type="GO" id="GO:0003700">
    <property type="term" value="F:DNA-binding transcription factor activity"/>
    <property type="evidence" value="ECO:0007669"/>
    <property type="project" value="InterPro"/>
</dbReference>
<dbReference type="Pfam" id="PF03466">
    <property type="entry name" value="LysR_substrate"/>
    <property type="match status" value="1"/>
</dbReference>
<dbReference type="GO" id="GO:0006351">
    <property type="term" value="P:DNA-templated transcription"/>
    <property type="evidence" value="ECO:0007669"/>
    <property type="project" value="TreeGrafter"/>
</dbReference>
<dbReference type="EMBL" id="CP024646">
    <property type="protein sequence ID" value="AZV26635.1"/>
    <property type="molecule type" value="Genomic_DNA"/>
</dbReference>
<dbReference type="PRINTS" id="PR00039">
    <property type="entry name" value="HTHLYSR"/>
</dbReference>